<dbReference type="EMBL" id="QQBB01000006">
    <property type="protein sequence ID" value="RDI57819.1"/>
    <property type="molecule type" value="Genomic_DNA"/>
</dbReference>
<accession>A0A370HMR9</accession>
<gene>
    <name evidence="1" type="ORF">DES45_106133</name>
</gene>
<dbReference type="Pfam" id="PF07750">
    <property type="entry name" value="GcrA"/>
    <property type="match status" value="1"/>
</dbReference>
<dbReference type="RefSeq" id="WP_114771055.1">
    <property type="nucleotide sequence ID" value="NZ_QQBB01000006.1"/>
</dbReference>
<dbReference type="InterPro" id="IPR011681">
    <property type="entry name" value="GcrA"/>
</dbReference>
<sequence>MTHHRIAEPSPQYRIALLEARARQCRFIVSDELRDAVCCGAPTSETSSWCDWHRQLVYTPRAERDRRRAA</sequence>
<dbReference type="Proteomes" id="UP000254925">
    <property type="component" value="Unassembled WGS sequence"/>
</dbReference>
<organism evidence="1 2">
    <name type="scientific">Microvirga subterranea</name>
    <dbReference type="NCBI Taxonomy" id="186651"/>
    <lineage>
        <taxon>Bacteria</taxon>
        <taxon>Pseudomonadati</taxon>
        <taxon>Pseudomonadota</taxon>
        <taxon>Alphaproteobacteria</taxon>
        <taxon>Hyphomicrobiales</taxon>
        <taxon>Methylobacteriaceae</taxon>
        <taxon>Microvirga</taxon>
    </lineage>
</organism>
<evidence type="ECO:0000313" key="2">
    <source>
        <dbReference type="Proteomes" id="UP000254925"/>
    </source>
</evidence>
<reference evidence="1 2" key="1">
    <citation type="submission" date="2018-07" db="EMBL/GenBank/DDBJ databases">
        <title>Genomic Encyclopedia of Type Strains, Phase IV (KMG-IV): sequencing the most valuable type-strain genomes for metagenomic binning, comparative biology and taxonomic classification.</title>
        <authorList>
            <person name="Goeker M."/>
        </authorList>
    </citation>
    <scope>NUCLEOTIDE SEQUENCE [LARGE SCALE GENOMIC DNA]</scope>
    <source>
        <strain evidence="1 2">DSM 14364</strain>
    </source>
</reference>
<keyword evidence="2" id="KW-1185">Reference proteome</keyword>
<dbReference type="OrthoDB" id="7996630at2"/>
<evidence type="ECO:0000313" key="1">
    <source>
        <dbReference type="EMBL" id="RDI57819.1"/>
    </source>
</evidence>
<protein>
    <submittedName>
        <fullName evidence="1">GcrA cell cycle regulator</fullName>
    </submittedName>
</protein>
<comment type="caution">
    <text evidence="1">The sequence shown here is derived from an EMBL/GenBank/DDBJ whole genome shotgun (WGS) entry which is preliminary data.</text>
</comment>
<name>A0A370HMR9_9HYPH</name>
<dbReference type="AlphaFoldDB" id="A0A370HMR9"/>
<proteinExistence type="predicted"/>